<name>A0A2S6F272_LEGPN</name>
<evidence type="ECO:0000256" key="1">
    <source>
        <dbReference type="SAM" id="Phobius"/>
    </source>
</evidence>
<feature type="transmembrane region" description="Helical" evidence="1">
    <location>
        <begin position="20"/>
        <end position="41"/>
    </location>
</feature>
<keyword evidence="1" id="KW-0812">Transmembrane</keyword>
<organism evidence="2 3">
    <name type="scientific">Legionella pneumophila</name>
    <dbReference type="NCBI Taxonomy" id="446"/>
    <lineage>
        <taxon>Bacteria</taxon>
        <taxon>Pseudomonadati</taxon>
        <taxon>Pseudomonadota</taxon>
        <taxon>Gammaproteobacteria</taxon>
        <taxon>Legionellales</taxon>
        <taxon>Legionellaceae</taxon>
        <taxon>Legionella</taxon>
    </lineage>
</organism>
<protein>
    <submittedName>
        <fullName evidence="2">Uncharacterized protein</fullName>
    </submittedName>
</protein>
<evidence type="ECO:0000313" key="2">
    <source>
        <dbReference type="EMBL" id="PPK31528.1"/>
    </source>
</evidence>
<proteinExistence type="predicted"/>
<dbReference type="PIRSF" id="PIRSF021573">
    <property type="entry name" value="UCP021573"/>
    <property type="match status" value="1"/>
</dbReference>
<comment type="caution">
    <text evidence="2">The sequence shown here is derived from an EMBL/GenBank/DDBJ whole genome shotgun (WGS) entry which is preliminary data.</text>
</comment>
<reference evidence="2 3" key="1">
    <citation type="submission" date="2018-02" db="EMBL/GenBank/DDBJ databases">
        <title>Draft genome sequences of four Legionella pneumophila clinical strains isolated in Ontario.</title>
        <authorList>
            <person name="Fortuna A."/>
            <person name="Ramnarine R."/>
            <person name="Li A."/>
            <person name="Frantz C."/>
            <person name="Mallo G."/>
        </authorList>
    </citation>
    <scope>NUCLEOTIDE SEQUENCE [LARGE SCALE GENOMIC DNA]</scope>
    <source>
        <strain evidence="2 3">LG61</strain>
    </source>
</reference>
<keyword evidence="1" id="KW-1133">Transmembrane helix</keyword>
<gene>
    <name evidence="2" type="ORF">C3928_05710</name>
</gene>
<dbReference type="OrthoDB" id="9780765at2"/>
<accession>A0A2S6F272</accession>
<evidence type="ECO:0000313" key="3">
    <source>
        <dbReference type="Proteomes" id="UP000239239"/>
    </source>
</evidence>
<dbReference type="EMBL" id="PQWY01000010">
    <property type="protein sequence ID" value="PPK31528.1"/>
    <property type="molecule type" value="Genomic_DNA"/>
</dbReference>
<dbReference type="InterPro" id="IPR016792">
    <property type="entry name" value="UCP021573"/>
</dbReference>
<dbReference type="AlphaFoldDB" id="A0A2S6F272"/>
<dbReference type="Proteomes" id="UP000239239">
    <property type="component" value="Unassembled WGS sequence"/>
</dbReference>
<sequence>MDINNDKEIVVRNLKFSHPFSMGISLFLFILFFVPLLSYGAETSNMRGKRYCEIILSKTISSYAVYNTWGLNDCPEQLWRKVSISAVKKETGSSFVHLNGPRYWVIDGFKNTSLINPAIKTISGIPMREAGILRLSLIDLFKNKPYQSHEVDRKTTWIYQEGKPVFELIDPTGQVFVMQSYSVQKYPQTMDALRQLGNKLQLPKGWKFKTGVLNKPETIQAVNNKAVVVQDNFLNTYQKASHDFLK</sequence>
<keyword evidence="1" id="KW-0472">Membrane</keyword>